<dbReference type="Gene3D" id="3.30.70.270">
    <property type="match status" value="1"/>
</dbReference>
<evidence type="ECO:0000313" key="2">
    <source>
        <dbReference type="Proteomes" id="UP000643810"/>
    </source>
</evidence>
<keyword evidence="2" id="KW-1185">Reference proteome</keyword>
<protein>
    <submittedName>
        <fullName evidence="1">Diguanylate cyclase</fullName>
    </submittedName>
</protein>
<dbReference type="EMBL" id="JACOPG010000002">
    <property type="protein sequence ID" value="MBC5686199.1"/>
    <property type="molecule type" value="Genomic_DNA"/>
</dbReference>
<accession>A0ABR7GFH8</accession>
<gene>
    <name evidence="1" type="ORF">H8R94_06205</name>
</gene>
<dbReference type="InterPro" id="IPR043128">
    <property type="entry name" value="Rev_trsase/Diguanyl_cyclase"/>
</dbReference>
<proteinExistence type="predicted"/>
<dbReference type="Proteomes" id="UP000643810">
    <property type="component" value="Unassembled WGS sequence"/>
</dbReference>
<name>A0ABR7GFH8_9FIRM</name>
<evidence type="ECO:0000313" key="1">
    <source>
        <dbReference type="EMBL" id="MBC5686199.1"/>
    </source>
</evidence>
<comment type="caution">
    <text evidence="1">The sequence shown here is derived from an EMBL/GenBank/DDBJ whole genome shotgun (WGS) entry which is preliminary data.</text>
</comment>
<reference evidence="1 2" key="1">
    <citation type="submission" date="2020-08" db="EMBL/GenBank/DDBJ databases">
        <title>Genome public.</title>
        <authorList>
            <person name="Liu C."/>
            <person name="Sun Q."/>
        </authorList>
    </citation>
    <scope>NUCLEOTIDE SEQUENCE [LARGE SCALE GENOMIC DNA]</scope>
    <source>
        <strain evidence="1 2">NSJ-9</strain>
    </source>
</reference>
<dbReference type="RefSeq" id="WP_178009481.1">
    <property type="nucleotide sequence ID" value="NZ_JACOPG010000002.1"/>
</dbReference>
<sequence length="59" mass="6995">MFCPISGLWRRDYKLSLGASFYRQKEQMSFDRLYQEADQAMYASKKQAGFAMTIYHTVE</sequence>
<organism evidence="1 2">
    <name type="scientific">Roseburia lenta</name>
    <dbReference type="NCBI Taxonomy" id="2763061"/>
    <lineage>
        <taxon>Bacteria</taxon>
        <taxon>Bacillati</taxon>
        <taxon>Bacillota</taxon>
        <taxon>Clostridia</taxon>
        <taxon>Lachnospirales</taxon>
        <taxon>Lachnospiraceae</taxon>
        <taxon>Roseburia</taxon>
    </lineage>
</organism>